<sequence>MGAAAALLARAGGRQLDFYPIESDYMVGGVYRRDIACHKEVWRCQGGFSRQKEDALCHSRRNRDHHQLGRIYLGGKRRTSVGFQSWLLYESTHGLCHGHRPLSRKVRRF</sequence>
<accession>A0A645DV10</accession>
<protein>
    <submittedName>
        <fullName evidence="1">Uncharacterized protein</fullName>
    </submittedName>
</protein>
<dbReference type="EMBL" id="VSSQ01039837">
    <property type="protein sequence ID" value="MPM92968.1"/>
    <property type="molecule type" value="Genomic_DNA"/>
</dbReference>
<proteinExistence type="predicted"/>
<organism evidence="1">
    <name type="scientific">bioreactor metagenome</name>
    <dbReference type="NCBI Taxonomy" id="1076179"/>
    <lineage>
        <taxon>unclassified sequences</taxon>
        <taxon>metagenomes</taxon>
        <taxon>ecological metagenomes</taxon>
    </lineage>
</organism>
<evidence type="ECO:0000313" key="1">
    <source>
        <dbReference type="EMBL" id="MPM92968.1"/>
    </source>
</evidence>
<name>A0A645DV10_9ZZZZ</name>
<comment type="caution">
    <text evidence="1">The sequence shown here is derived from an EMBL/GenBank/DDBJ whole genome shotgun (WGS) entry which is preliminary data.</text>
</comment>
<dbReference type="AlphaFoldDB" id="A0A645DV10"/>
<reference evidence="1" key="1">
    <citation type="submission" date="2019-08" db="EMBL/GenBank/DDBJ databases">
        <authorList>
            <person name="Kucharzyk K."/>
            <person name="Murdoch R.W."/>
            <person name="Higgins S."/>
            <person name="Loffler F."/>
        </authorList>
    </citation>
    <scope>NUCLEOTIDE SEQUENCE</scope>
</reference>
<gene>
    <name evidence="1" type="ORF">SDC9_140104</name>
</gene>